<feature type="transmembrane region" description="Helical" evidence="10">
    <location>
        <begin position="75"/>
        <end position="99"/>
    </location>
</feature>
<protein>
    <recommendedName>
        <fullName evidence="10">Elongation of very long chain fatty acids protein</fullName>
        <ecNumber evidence="10">2.3.1.199</ecNumber>
    </recommendedName>
    <alternativeName>
        <fullName evidence="10">Very-long-chain 3-oxoacyl-CoA synthase</fullName>
    </alternativeName>
</protein>
<proteinExistence type="inferred from homology"/>
<evidence type="ECO:0000256" key="4">
    <source>
        <dbReference type="ARBA" id="ARBA00022692"/>
    </source>
</evidence>
<dbReference type="GO" id="GO:0034626">
    <property type="term" value="P:fatty acid elongation, polyunsaturated fatty acid"/>
    <property type="evidence" value="ECO:0007669"/>
    <property type="project" value="TreeGrafter"/>
</dbReference>
<keyword evidence="8 10" id="KW-0472">Membrane</keyword>
<evidence type="ECO:0000256" key="3">
    <source>
        <dbReference type="ARBA" id="ARBA00022679"/>
    </source>
</evidence>
<dbReference type="PROSITE" id="PS01188">
    <property type="entry name" value="ELO"/>
    <property type="match status" value="1"/>
</dbReference>
<dbReference type="PANTHER" id="PTHR11157:SF103">
    <property type="entry name" value="ELONGATION OF VERY LONG CHAIN FATTY ACIDS PROTEIN"/>
    <property type="match status" value="1"/>
</dbReference>
<dbReference type="AlphaFoldDB" id="A0A1B6FUC0"/>
<dbReference type="GO" id="GO:0019367">
    <property type="term" value="P:fatty acid elongation, saturated fatty acid"/>
    <property type="evidence" value="ECO:0007669"/>
    <property type="project" value="TreeGrafter"/>
</dbReference>
<keyword evidence="2 10" id="KW-0444">Lipid biosynthesis</keyword>
<evidence type="ECO:0000313" key="13">
    <source>
        <dbReference type="EMBL" id="JAS53816.1"/>
    </source>
</evidence>
<dbReference type="InterPro" id="IPR030457">
    <property type="entry name" value="ELO_CS"/>
</dbReference>
<evidence type="ECO:0000256" key="6">
    <source>
        <dbReference type="ARBA" id="ARBA00022989"/>
    </source>
</evidence>
<comment type="catalytic activity">
    <reaction evidence="10">
        <text>a very-long-chain acyl-CoA + malonyl-CoA + H(+) = a very-long-chain 3-oxoacyl-CoA + CO2 + CoA</text>
        <dbReference type="Rhea" id="RHEA:32727"/>
        <dbReference type="ChEBI" id="CHEBI:15378"/>
        <dbReference type="ChEBI" id="CHEBI:16526"/>
        <dbReference type="ChEBI" id="CHEBI:57287"/>
        <dbReference type="ChEBI" id="CHEBI:57384"/>
        <dbReference type="ChEBI" id="CHEBI:90725"/>
        <dbReference type="ChEBI" id="CHEBI:90736"/>
        <dbReference type="EC" id="2.3.1.199"/>
    </reaction>
</comment>
<organism evidence="13">
    <name type="scientific">Cuerna arida</name>
    <dbReference type="NCBI Taxonomy" id="1464854"/>
    <lineage>
        <taxon>Eukaryota</taxon>
        <taxon>Metazoa</taxon>
        <taxon>Ecdysozoa</taxon>
        <taxon>Arthropoda</taxon>
        <taxon>Hexapoda</taxon>
        <taxon>Insecta</taxon>
        <taxon>Pterygota</taxon>
        <taxon>Neoptera</taxon>
        <taxon>Paraneoptera</taxon>
        <taxon>Hemiptera</taxon>
        <taxon>Auchenorrhyncha</taxon>
        <taxon>Membracoidea</taxon>
        <taxon>Cicadellidae</taxon>
        <taxon>Cicadellinae</taxon>
        <taxon>Proconiini</taxon>
        <taxon>Cuerna</taxon>
    </lineage>
</organism>
<evidence type="ECO:0000256" key="2">
    <source>
        <dbReference type="ARBA" id="ARBA00022516"/>
    </source>
</evidence>
<dbReference type="EMBL" id="GECZ01015953">
    <property type="protein sequence ID" value="JAS53816.1"/>
    <property type="molecule type" value="Transcribed_RNA"/>
</dbReference>
<evidence type="ECO:0000313" key="11">
    <source>
        <dbReference type="EMBL" id="JAS44509.1"/>
    </source>
</evidence>
<dbReference type="EMBL" id="GECZ01017013">
    <property type="protein sequence ID" value="JAS52756.1"/>
    <property type="molecule type" value="Transcribed_RNA"/>
</dbReference>
<dbReference type="InterPro" id="IPR002076">
    <property type="entry name" value="ELO_fam"/>
</dbReference>
<feature type="transmembrane region" description="Helical" evidence="10">
    <location>
        <begin position="152"/>
        <end position="169"/>
    </location>
</feature>
<keyword evidence="3 10" id="KW-0808">Transferase</keyword>
<name>A0A1B6FUC0_9HEMI</name>
<gene>
    <name evidence="13" type="ORF">g.30603</name>
    <name evidence="11" type="ORF">g.30604</name>
    <name evidence="12" type="ORF">g.30605</name>
</gene>
<evidence type="ECO:0000256" key="9">
    <source>
        <dbReference type="ARBA" id="ARBA00023160"/>
    </source>
</evidence>
<keyword evidence="6 10" id="KW-1133">Transmembrane helix</keyword>
<dbReference type="EMBL" id="GECZ01025260">
    <property type="protein sequence ID" value="JAS44509.1"/>
    <property type="molecule type" value="Transcribed_RNA"/>
</dbReference>
<dbReference type="GO" id="GO:0009922">
    <property type="term" value="F:fatty acid elongase activity"/>
    <property type="evidence" value="ECO:0007669"/>
    <property type="project" value="UniProtKB-EC"/>
</dbReference>
<evidence type="ECO:0000256" key="7">
    <source>
        <dbReference type="ARBA" id="ARBA00023098"/>
    </source>
</evidence>
<keyword evidence="5 10" id="KW-0276">Fatty acid metabolism</keyword>
<dbReference type="GO" id="GO:0042761">
    <property type="term" value="P:very long-chain fatty acid biosynthetic process"/>
    <property type="evidence" value="ECO:0007669"/>
    <property type="project" value="TreeGrafter"/>
</dbReference>
<comment type="similarity">
    <text evidence="10">Belongs to the ELO family.</text>
</comment>
<feature type="transmembrane region" description="Helical" evidence="10">
    <location>
        <begin position="210"/>
        <end position="233"/>
    </location>
</feature>
<dbReference type="GO" id="GO:0030148">
    <property type="term" value="P:sphingolipid biosynthetic process"/>
    <property type="evidence" value="ECO:0007669"/>
    <property type="project" value="TreeGrafter"/>
</dbReference>
<comment type="subcellular location">
    <subcellularLocation>
        <location evidence="1">Membrane</location>
        <topology evidence="1">Multi-pass membrane protein</topology>
    </subcellularLocation>
</comment>
<dbReference type="Pfam" id="PF01151">
    <property type="entry name" value="ELO"/>
    <property type="match status" value="1"/>
</dbReference>
<dbReference type="GO" id="GO:0034625">
    <property type="term" value="P:fatty acid elongation, monounsaturated fatty acid"/>
    <property type="evidence" value="ECO:0007669"/>
    <property type="project" value="TreeGrafter"/>
</dbReference>
<accession>A0A1B6FUC0</accession>
<evidence type="ECO:0000256" key="10">
    <source>
        <dbReference type="RuleBase" id="RU361115"/>
    </source>
</evidence>
<reference evidence="13" key="1">
    <citation type="submission" date="2015-11" db="EMBL/GenBank/DDBJ databases">
        <title>De novo transcriptome assembly of four potential Pierce s Disease insect vectors from Arizona vineyards.</title>
        <authorList>
            <person name="Tassone E.E."/>
        </authorList>
    </citation>
    <scope>NUCLEOTIDE SEQUENCE</scope>
</reference>
<dbReference type="PANTHER" id="PTHR11157">
    <property type="entry name" value="FATTY ACID ACYL TRANSFERASE-RELATED"/>
    <property type="match status" value="1"/>
</dbReference>
<evidence type="ECO:0000256" key="8">
    <source>
        <dbReference type="ARBA" id="ARBA00023136"/>
    </source>
</evidence>
<feature type="transmembrane region" description="Helical" evidence="10">
    <location>
        <begin position="30"/>
        <end position="54"/>
    </location>
</feature>
<feature type="transmembrane region" description="Helical" evidence="10">
    <location>
        <begin position="175"/>
        <end position="198"/>
    </location>
</feature>
<evidence type="ECO:0000313" key="12">
    <source>
        <dbReference type="EMBL" id="JAS52756.1"/>
    </source>
</evidence>
<dbReference type="GO" id="GO:0005789">
    <property type="term" value="C:endoplasmic reticulum membrane"/>
    <property type="evidence" value="ECO:0007669"/>
    <property type="project" value="TreeGrafter"/>
</dbReference>
<keyword evidence="4 10" id="KW-0812">Transmembrane</keyword>
<feature type="transmembrane region" description="Helical" evidence="10">
    <location>
        <begin position="239"/>
        <end position="260"/>
    </location>
</feature>
<keyword evidence="7 10" id="KW-0443">Lipid metabolism</keyword>
<dbReference type="EC" id="2.3.1.199" evidence="10"/>
<evidence type="ECO:0000256" key="5">
    <source>
        <dbReference type="ARBA" id="ARBA00022832"/>
    </source>
</evidence>
<sequence>MNVDMENFTYNDSLHSVTKVLYEDALVDSWVLTSSPASIVSVVVAYLVFVLYAGPKIMEKKKAFDLKLAMMPYNLIQVVYNFYLVAMLFTTDGALPYLMKHYCHPIDSRLNPLRLVLCTAMWHYTVLKFMDLVDTVFFVLRKKQDHVTFLHVYHHSAMALFSWATLKYLRGEQAVLLGFMNALVHVVMYTYYFLAALGERVRRYLWWKRYLTTMQIGQFIIGVFYLSSLIMMRCDLPRIFTYVWASQILVFLALFINFYIKTYVKRPTAAQRERGKTE</sequence>
<evidence type="ECO:0000256" key="1">
    <source>
        <dbReference type="ARBA" id="ARBA00004141"/>
    </source>
</evidence>
<keyword evidence="9 10" id="KW-0275">Fatty acid biosynthesis</keyword>